<name>A0ABU9H6K0_9GAMM</name>
<dbReference type="RefSeq" id="WP_341604165.1">
    <property type="nucleotide sequence ID" value="NZ_JBAKAW010000255.1"/>
</dbReference>
<gene>
    <name evidence="3" type="ORF">V6257_20915</name>
</gene>
<feature type="non-terminal residue" evidence="3">
    <location>
        <position position="71"/>
    </location>
</feature>
<dbReference type="Gene3D" id="3.40.50.720">
    <property type="entry name" value="NAD(P)-binding Rossmann-like Domain"/>
    <property type="match status" value="1"/>
</dbReference>
<dbReference type="SUPFAM" id="SSF51735">
    <property type="entry name" value="NAD(P)-binding Rossmann-fold domains"/>
    <property type="match status" value="1"/>
</dbReference>
<accession>A0ABU9H6K0</accession>
<sequence>YIDYASSKGAMDKFTIVLAKEVASKGILVNSVRTGLIYTDMHSDGGEINRVDRLKSKLPLGRGGTPKEVSA</sequence>
<organism evidence="3 4">
    <name type="scientific">Pseudoalteromonas issachenkonii</name>
    <dbReference type="NCBI Taxonomy" id="152297"/>
    <lineage>
        <taxon>Bacteria</taxon>
        <taxon>Pseudomonadati</taxon>
        <taxon>Pseudomonadota</taxon>
        <taxon>Gammaproteobacteria</taxon>
        <taxon>Alteromonadales</taxon>
        <taxon>Pseudoalteromonadaceae</taxon>
        <taxon>Pseudoalteromonas</taxon>
    </lineage>
</organism>
<evidence type="ECO:0000313" key="3">
    <source>
        <dbReference type="EMBL" id="MEL0657445.1"/>
    </source>
</evidence>
<proteinExistence type="inferred from homology"/>
<dbReference type="InterPro" id="IPR036291">
    <property type="entry name" value="NAD(P)-bd_dom_sf"/>
</dbReference>
<dbReference type="PANTHER" id="PTHR48107:SF7">
    <property type="entry name" value="RE15974P"/>
    <property type="match status" value="1"/>
</dbReference>
<evidence type="ECO:0000256" key="2">
    <source>
        <dbReference type="ARBA" id="ARBA00023002"/>
    </source>
</evidence>
<comment type="similarity">
    <text evidence="1">Belongs to the short-chain dehydrogenases/reductases (SDR) family.</text>
</comment>
<dbReference type="Proteomes" id="UP001371391">
    <property type="component" value="Unassembled WGS sequence"/>
</dbReference>
<keyword evidence="4" id="KW-1185">Reference proteome</keyword>
<protein>
    <submittedName>
        <fullName evidence="3">SDR family oxidoreductase</fullName>
    </submittedName>
</protein>
<evidence type="ECO:0000313" key="4">
    <source>
        <dbReference type="Proteomes" id="UP001371391"/>
    </source>
</evidence>
<dbReference type="EMBL" id="JBAKAW010000255">
    <property type="protein sequence ID" value="MEL0657445.1"/>
    <property type="molecule type" value="Genomic_DNA"/>
</dbReference>
<dbReference type="Pfam" id="PF13561">
    <property type="entry name" value="adh_short_C2"/>
    <property type="match status" value="1"/>
</dbReference>
<evidence type="ECO:0000256" key="1">
    <source>
        <dbReference type="ARBA" id="ARBA00006484"/>
    </source>
</evidence>
<dbReference type="CDD" id="cd05233">
    <property type="entry name" value="SDR_c"/>
    <property type="match status" value="1"/>
</dbReference>
<keyword evidence="2" id="KW-0560">Oxidoreductase</keyword>
<dbReference type="PANTHER" id="PTHR48107">
    <property type="entry name" value="NADPH-DEPENDENT ALDEHYDE REDUCTASE-LIKE PROTEIN, CHLOROPLASTIC-RELATED"/>
    <property type="match status" value="1"/>
</dbReference>
<comment type="caution">
    <text evidence="3">The sequence shown here is derived from an EMBL/GenBank/DDBJ whole genome shotgun (WGS) entry which is preliminary data.</text>
</comment>
<dbReference type="PRINTS" id="PR00081">
    <property type="entry name" value="GDHRDH"/>
</dbReference>
<feature type="non-terminal residue" evidence="3">
    <location>
        <position position="1"/>
    </location>
</feature>
<dbReference type="InterPro" id="IPR002347">
    <property type="entry name" value="SDR_fam"/>
</dbReference>
<reference evidence="3 4" key="1">
    <citation type="submission" date="2024-02" db="EMBL/GenBank/DDBJ databases">
        <title>Bacteria isolated from the canopy kelp, Nereocystis luetkeana.</title>
        <authorList>
            <person name="Pfister C.A."/>
            <person name="Younker I.T."/>
            <person name="Light S.H."/>
        </authorList>
    </citation>
    <scope>NUCLEOTIDE SEQUENCE [LARGE SCALE GENOMIC DNA]</scope>
    <source>
        <strain evidence="3 4">TI.1.03</strain>
    </source>
</reference>